<dbReference type="Proteomes" id="UP000237983">
    <property type="component" value="Unassembled WGS sequence"/>
</dbReference>
<accession>A0A2T0VIL9</accession>
<comment type="caution">
    <text evidence="1">The sequence shown here is derived from an EMBL/GenBank/DDBJ whole genome shotgun (WGS) entry which is preliminary data.</text>
</comment>
<organism evidence="1 2">
    <name type="scientific">Glaciihabitans tibetensis</name>
    <dbReference type="NCBI Taxonomy" id="1266600"/>
    <lineage>
        <taxon>Bacteria</taxon>
        <taxon>Bacillati</taxon>
        <taxon>Actinomycetota</taxon>
        <taxon>Actinomycetes</taxon>
        <taxon>Micrococcales</taxon>
        <taxon>Microbacteriaceae</taxon>
        <taxon>Glaciihabitans</taxon>
    </lineage>
</organism>
<gene>
    <name evidence="1" type="ORF">B0I08_101159</name>
</gene>
<keyword evidence="2" id="KW-1185">Reference proteome</keyword>
<dbReference type="OrthoDB" id="3543799at2"/>
<protein>
    <submittedName>
        <fullName evidence="1">Uncharacterized protein</fullName>
    </submittedName>
</protein>
<proteinExistence type="predicted"/>
<dbReference type="EMBL" id="PVTL01000001">
    <property type="protein sequence ID" value="PRY70037.1"/>
    <property type="molecule type" value="Genomic_DNA"/>
</dbReference>
<sequence>MTDSAVFGIAAQVFVRDASLIDPSPWPASPSGVILRSGGSALQGVWGSAGGGQLWWVEFDEPQHNSSGDGPFATAQVHEKFLELAPAFEGDPGADAQ</sequence>
<name>A0A2T0VIL9_9MICO</name>
<dbReference type="AlphaFoldDB" id="A0A2T0VIL9"/>
<evidence type="ECO:0000313" key="1">
    <source>
        <dbReference type="EMBL" id="PRY70037.1"/>
    </source>
</evidence>
<dbReference type="RefSeq" id="WP_106208867.1">
    <property type="nucleotide sequence ID" value="NZ_PVTL01000001.1"/>
</dbReference>
<reference evidence="1 2" key="1">
    <citation type="submission" date="2018-03" db="EMBL/GenBank/DDBJ databases">
        <title>Genomic Encyclopedia of Type Strains, Phase III (KMG-III): the genomes of soil and plant-associated and newly described type strains.</title>
        <authorList>
            <person name="Whitman W."/>
        </authorList>
    </citation>
    <scope>NUCLEOTIDE SEQUENCE [LARGE SCALE GENOMIC DNA]</scope>
    <source>
        <strain evidence="1 2">CGMCC 1.12484</strain>
    </source>
</reference>
<evidence type="ECO:0000313" key="2">
    <source>
        <dbReference type="Proteomes" id="UP000237983"/>
    </source>
</evidence>